<gene>
    <name evidence="1" type="ORF">DFR30_0996</name>
</gene>
<sequence>MPTNILNGVVIDEQTQMSLGELCRACSRHAEWVIELVDEGVLEPSGPSPERWYFSAVSLQRALVAARLQRDLGVNLAGVALALDLLEEIETLRIQLRGHGR</sequence>
<protein>
    <submittedName>
        <fullName evidence="1">Chaperone modulatory protein CbpM</fullName>
    </submittedName>
</protein>
<evidence type="ECO:0000313" key="1">
    <source>
        <dbReference type="EMBL" id="TCK17754.1"/>
    </source>
</evidence>
<dbReference type="Pfam" id="PF13591">
    <property type="entry name" value="MerR_2"/>
    <property type="match status" value="1"/>
</dbReference>
<dbReference type="RefSeq" id="WP_132971605.1">
    <property type="nucleotide sequence ID" value="NZ_SMFX01000001.1"/>
</dbReference>
<comment type="caution">
    <text evidence="1">The sequence shown here is derived from an EMBL/GenBank/DDBJ whole genome shotgun (WGS) entry which is preliminary data.</text>
</comment>
<reference evidence="1 2" key="1">
    <citation type="submission" date="2019-03" db="EMBL/GenBank/DDBJ databases">
        <title>Genomic Encyclopedia of Type Strains, Phase IV (KMG-IV): sequencing the most valuable type-strain genomes for metagenomic binning, comparative biology and taxonomic classification.</title>
        <authorList>
            <person name="Goeker M."/>
        </authorList>
    </citation>
    <scope>NUCLEOTIDE SEQUENCE [LARGE SCALE GENOMIC DNA]</scope>
    <source>
        <strain evidence="1 2">DSM 19610</strain>
    </source>
</reference>
<dbReference type="Gene3D" id="1.10.1660.10">
    <property type="match status" value="1"/>
</dbReference>
<proteinExistence type="predicted"/>
<name>A0A4R1H7F6_9GAMM</name>
<keyword evidence="2" id="KW-1185">Reference proteome</keyword>
<dbReference type="EMBL" id="SMFX01000001">
    <property type="protein sequence ID" value="TCK17754.1"/>
    <property type="molecule type" value="Genomic_DNA"/>
</dbReference>
<organism evidence="1 2">
    <name type="scientific">Thiogranum longum</name>
    <dbReference type="NCBI Taxonomy" id="1537524"/>
    <lineage>
        <taxon>Bacteria</taxon>
        <taxon>Pseudomonadati</taxon>
        <taxon>Pseudomonadota</taxon>
        <taxon>Gammaproteobacteria</taxon>
        <taxon>Chromatiales</taxon>
        <taxon>Ectothiorhodospiraceae</taxon>
        <taxon>Thiogranum</taxon>
    </lineage>
</organism>
<dbReference type="OrthoDB" id="5773077at2"/>
<dbReference type="AlphaFoldDB" id="A0A4R1H7F6"/>
<evidence type="ECO:0000313" key="2">
    <source>
        <dbReference type="Proteomes" id="UP000295707"/>
    </source>
</evidence>
<accession>A0A4R1H7F6</accession>
<dbReference type="Proteomes" id="UP000295707">
    <property type="component" value="Unassembled WGS sequence"/>
</dbReference>